<proteinExistence type="predicted"/>
<keyword evidence="2" id="KW-1185">Reference proteome</keyword>
<dbReference type="EMBL" id="SKBM01000008">
    <property type="protein sequence ID" value="TCZ63289.1"/>
    <property type="molecule type" value="Genomic_DNA"/>
</dbReference>
<accession>A0A4R4DQE3</accession>
<evidence type="ECO:0000313" key="2">
    <source>
        <dbReference type="Proteomes" id="UP000295023"/>
    </source>
</evidence>
<sequence length="157" mass="14774">MQPEDVAEFAAGMGGGPGPEDVANGAAALAAALVREAGALAAAAAALRQAAAVTPGDPTGGPLSDIRRQRGAMAASGDAAIRAALLLEAAETVGPGGEAAALAERIAAAAKRAGVAPGVLVPPLRAAALALATDDGAARIAATTIAADLAEALGRAG</sequence>
<organism evidence="1 2">
    <name type="scientific">Roseicella aquatilis</name>
    <dbReference type="NCBI Taxonomy" id="2527868"/>
    <lineage>
        <taxon>Bacteria</taxon>
        <taxon>Pseudomonadati</taxon>
        <taxon>Pseudomonadota</taxon>
        <taxon>Alphaproteobacteria</taxon>
        <taxon>Acetobacterales</taxon>
        <taxon>Roseomonadaceae</taxon>
        <taxon>Roseicella</taxon>
    </lineage>
</organism>
<protein>
    <submittedName>
        <fullName evidence="1">Uncharacterized protein</fullName>
    </submittedName>
</protein>
<dbReference type="Proteomes" id="UP000295023">
    <property type="component" value="Unassembled WGS sequence"/>
</dbReference>
<comment type="caution">
    <text evidence="1">The sequence shown here is derived from an EMBL/GenBank/DDBJ whole genome shotgun (WGS) entry which is preliminary data.</text>
</comment>
<evidence type="ECO:0000313" key="1">
    <source>
        <dbReference type="EMBL" id="TCZ63289.1"/>
    </source>
</evidence>
<gene>
    <name evidence="1" type="ORF">EXY23_10725</name>
</gene>
<reference evidence="1 2" key="1">
    <citation type="submission" date="2019-03" db="EMBL/GenBank/DDBJ databases">
        <title>Paracraurococcus aquatilis NE82 genome sequence.</title>
        <authorList>
            <person name="Zhao Y."/>
            <person name="Du Z."/>
        </authorList>
    </citation>
    <scope>NUCLEOTIDE SEQUENCE [LARGE SCALE GENOMIC DNA]</scope>
    <source>
        <strain evidence="1 2">NE82</strain>
    </source>
</reference>
<name>A0A4R4DQE3_9PROT</name>
<dbReference type="RefSeq" id="WP_132288294.1">
    <property type="nucleotide sequence ID" value="NZ_SKBM01000008.1"/>
</dbReference>
<dbReference type="AlphaFoldDB" id="A0A4R4DQE3"/>